<proteinExistence type="predicted"/>
<gene>
    <name evidence="1" type="ORF">JOB18_002430</name>
</gene>
<protein>
    <submittedName>
        <fullName evidence="1">Uncharacterized protein</fullName>
    </submittedName>
</protein>
<dbReference type="AlphaFoldDB" id="A0AAV6QV63"/>
<dbReference type="EMBL" id="JAGKHQ010000015">
    <property type="protein sequence ID" value="KAG7495587.1"/>
    <property type="molecule type" value="Genomic_DNA"/>
</dbReference>
<comment type="caution">
    <text evidence="1">The sequence shown here is derived from an EMBL/GenBank/DDBJ whole genome shotgun (WGS) entry which is preliminary data.</text>
</comment>
<accession>A0AAV6QV63</accession>
<sequence>MPGVLMRLNLADKSSSYSDNLPGESAMDRSSVSETAELQKLVNTLSLEHRASESLTEKLGSIARRNTQYNYLEIKDKISFFHKSLN</sequence>
<reference evidence="1 2" key="1">
    <citation type="journal article" date="2021" name="Sci. Rep.">
        <title>Chromosome anchoring in Senegalese sole (Solea senegalensis) reveals sex-associated markers and genome rearrangements in flatfish.</title>
        <authorList>
            <person name="Guerrero-Cozar I."/>
            <person name="Gomez-Garrido J."/>
            <person name="Berbel C."/>
            <person name="Martinez-Blanch J.F."/>
            <person name="Alioto T."/>
            <person name="Claros M.G."/>
            <person name="Gagnaire P.A."/>
            <person name="Manchado M."/>
        </authorList>
    </citation>
    <scope>NUCLEOTIDE SEQUENCE [LARGE SCALE GENOMIC DNA]</scope>
    <source>
        <strain evidence="1">Sse05_10M</strain>
    </source>
</reference>
<evidence type="ECO:0000313" key="1">
    <source>
        <dbReference type="EMBL" id="KAG7495587.1"/>
    </source>
</evidence>
<name>A0AAV6QV63_SOLSE</name>
<organism evidence="1 2">
    <name type="scientific">Solea senegalensis</name>
    <name type="common">Senegalese sole</name>
    <dbReference type="NCBI Taxonomy" id="28829"/>
    <lineage>
        <taxon>Eukaryota</taxon>
        <taxon>Metazoa</taxon>
        <taxon>Chordata</taxon>
        <taxon>Craniata</taxon>
        <taxon>Vertebrata</taxon>
        <taxon>Euteleostomi</taxon>
        <taxon>Actinopterygii</taxon>
        <taxon>Neopterygii</taxon>
        <taxon>Teleostei</taxon>
        <taxon>Neoteleostei</taxon>
        <taxon>Acanthomorphata</taxon>
        <taxon>Carangaria</taxon>
        <taxon>Pleuronectiformes</taxon>
        <taxon>Pleuronectoidei</taxon>
        <taxon>Soleidae</taxon>
        <taxon>Solea</taxon>
    </lineage>
</organism>
<dbReference type="Proteomes" id="UP000693946">
    <property type="component" value="Linkage Group LG3"/>
</dbReference>
<evidence type="ECO:0000313" key="2">
    <source>
        <dbReference type="Proteomes" id="UP000693946"/>
    </source>
</evidence>
<keyword evidence="2" id="KW-1185">Reference proteome</keyword>